<keyword evidence="5" id="KW-1185">Reference proteome</keyword>
<reference evidence="4 5" key="1">
    <citation type="submission" date="2020-09" db="EMBL/GenBank/DDBJ databases">
        <authorList>
            <person name="Jameson E."/>
        </authorList>
    </citation>
    <scope>NUCLEOTIDE SEQUENCE [LARGE SCALE GENOMIC DNA]</scope>
</reference>
<dbReference type="PROSITE" id="PS51688">
    <property type="entry name" value="ICA"/>
    <property type="match status" value="1"/>
</dbReference>
<dbReference type="Pfam" id="PF18668">
    <property type="entry name" value="Tail_spike_N"/>
    <property type="match status" value="1"/>
</dbReference>
<sequence>MTSRVIAKRLGDLPTYGLGYNTGALLYSEDGSNYQIPMTNFLTASKSFDVGFTITSIKEEIVYGGQRLVWTGTYPKTVPSGSTPDTTGGIGSGAWAYSNDSVLRENLRSSEEGATLVYGLGFWVDSTINIFNLSTVHAEIRSRGFYTANDGGDGVWYPTGEVNQSKAGTHIPKVAKIYDAAGHEYVLSVKSGDVVNARSNGLKAIASGSTVDDETEDFICVGEVLYGISTLVKTMKSEDDLSSYLEITVPSDYPLRVGKLSIKAFSRLKLNFQQASIYVRPSPSNKHSVTGVWMNAIERGIEDVQKISDLYSGSASYGNMTLSDFHVVGGKFYGDHKTTKSNDACNTGTGIMTYNMENSSITGTWIQDFAVGRQYLRTTSGYYYDNLGNKITGTIVPEVSSASTGSYEGVHEIDVTSYGCRYLHLRTVSNWGKFDKCKFGTYSDWSSSPDGSQFNYFVENSGAGVVFTSGVVEANTMAAGPIKGFIKDSARGAAFIGMYYENATGPGWTISTPSNSGSYRGTGLFISSLGSYYLSNSKGFPLVAFEESFFGSYDATGKYVRAGWETAYSYFAGPSTWSVGQPTVDHGAFPNGGYDFKYGTYGIHYSGSVPDVDSLRDTLEGNEFLSPYGLSVNTGVLLFPLKSPSHQSNIVVWYKDLTGNYDHRKILVGLSDNINTSDDSSINLYSTNGVSLFDYGNGYKAALVPYVNPRSLDGRLVSSAAGKLKITVTSDAPIILKAIQAFVGGVPIFPPRLSEYTPKSQLDRVWGTMSASSTDSGAYYSQEIGGGIFKPGDLVAPFVPYNHSSLTDPSSYSDMSGSFGSGFEPRTVTGGCSWGAGMAGATFSLTIDSVDSANSWTTVSVASEYLPYVFSGMPIYITANSGGGSTGLINIIRRVSNTDGTLSRQYVLKGVLGEVGGTLTASTTRSYSVKTGKSSALTGTSNSFSSDGWMGPTGGDLRTGFGGTSGTKQLRFYYDGTNVSAGIGSSGNSTLYLTGTGGITINGTLLTSTTYSFGSSTAYPANIYSQNAVTVISDVHFKDNIKTISSDVEFQKLATAVKSVELSAWQLKTAIATKGADNARWHVGVIAQHVKDAIVAAGLDWTKYGLITYEEVSQTAEMTSSGYVPVLAEGETSALPVTTEGIIEIIDGADTIDEESDGRVVITRGTYMMRMEEFLVLRLAGTN</sequence>
<dbReference type="Proteomes" id="UP000596247">
    <property type="component" value="Chromosome"/>
</dbReference>
<keyword evidence="2" id="KW-1227">Viral tail protein</keyword>
<dbReference type="EMBL" id="LR881104">
    <property type="protein sequence ID" value="CAD5236214.1"/>
    <property type="molecule type" value="Genomic_DNA"/>
</dbReference>
<dbReference type="Gene3D" id="2.10.10.80">
    <property type="match status" value="1"/>
</dbReference>
<dbReference type="InterPro" id="IPR030392">
    <property type="entry name" value="S74_ICA"/>
</dbReference>
<dbReference type="InterPro" id="IPR036388">
    <property type="entry name" value="WH-like_DNA-bd_sf"/>
</dbReference>
<accession>A0A7R8MJL6</accession>
<organism evidence="4 5">
    <name type="scientific">Klebsiella phage vB_KvM-Eowyn</name>
    <dbReference type="NCBI Taxonomy" id="2762819"/>
    <lineage>
        <taxon>Viruses</taxon>
        <taxon>Duplodnaviria</taxon>
        <taxon>Heunggongvirae</taxon>
        <taxon>Uroviricota</taxon>
        <taxon>Caudoviricetes</taxon>
        <taxon>Chimalliviridae</taxon>
        <taxon>Eowynvirus</taxon>
        <taxon>Eowynvirus eowyn</taxon>
    </lineage>
</organism>
<comment type="subcellular location">
    <subcellularLocation>
        <location evidence="1">Virion</location>
    </subcellularLocation>
</comment>
<dbReference type="InterPro" id="IPR040775">
    <property type="entry name" value="Tail_spike_N"/>
</dbReference>
<proteinExistence type="predicted"/>
<name>A0A7R8MJL6_9CAUD</name>
<dbReference type="Gene3D" id="1.10.10.10">
    <property type="entry name" value="Winged helix-like DNA-binding domain superfamily/Winged helix DNA-binding domain"/>
    <property type="match status" value="1"/>
</dbReference>
<dbReference type="CDD" id="cd10144">
    <property type="entry name" value="Peptidase_S74_CIMCD"/>
    <property type="match status" value="1"/>
</dbReference>
<protein>
    <submittedName>
        <fullName evidence="4">Putative tail fiber protein</fullName>
    </submittedName>
</protein>
<gene>
    <name evidence="4" type="ORF">LLCLJKAH_00225</name>
</gene>
<feature type="domain" description="Peptidase S74" evidence="3">
    <location>
        <begin position="1033"/>
        <end position="1183"/>
    </location>
</feature>
<evidence type="ECO:0000259" key="3">
    <source>
        <dbReference type="PROSITE" id="PS51688"/>
    </source>
</evidence>
<dbReference type="Pfam" id="PF13884">
    <property type="entry name" value="Peptidase_S74"/>
    <property type="match status" value="1"/>
</dbReference>
<evidence type="ECO:0000313" key="5">
    <source>
        <dbReference type="Proteomes" id="UP000596247"/>
    </source>
</evidence>
<evidence type="ECO:0000313" key="4">
    <source>
        <dbReference type="EMBL" id="CAD5236214.1"/>
    </source>
</evidence>
<keyword evidence="2" id="KW-0946">Virion</keyword>
<evidence type="ECO:0000256" key="2">
    <source>
        <dbReference type="ARBA" id="ARBA00022732"/>
    </source>
</evidence>
<evidence type="ECO:0000256" key="1">
    <source>
        <dbReference type="ARBA" id="ARBA00004328"/>
    </source>
</evidence>
<dbReference type="GO" id="GO:0098015">
    <property type="term" value="C:virus tail"/>
    <property type="evidence" value="ECO:0007669"/>
    <property type="project" value="UniProtKB-KW"/>
</dbReference>